<accession>A0ABS8PQS5</accession>
<dbReference type="EMBL" id="JAJNEC010000004">
    <property type="protein sequence ID" value="MCD2422633.1"/>
    <property type="molecule type" value="Genomic_DNA"/>
</dbReference>
<evidence type="ECO:0000313" key="9">
    <source>
        <dbReference type="Proteomes" id="UP001199816"/>
    </source>
</evidence>
<sequence length="597" mass="66096">MKRISYILLATTLLGVSCKKEFLQRNPQTNVTKEEFFNTPADLETYTNGLYTQLRATWADVFIGDKFSDDISVFTGGSEVDNFIRGGITPATVGGWNTWNQLRSINYMLDNAGKTTGDQAAINHYIGIARFFRANFYYKMVKRYGDVPWYGHVMGTKDEDMLYKAKDPRTMVVDSIMADLEYAAANVLPARTNNTYVTKWGALTLLARIALHEGTYRKYHTELNLQASAQTYLQRAISASQEIISNGGFDITGSGAAGYRALFSSADLSANKEVIFLQKSSKDLGVTNNTGVVLDWQWALNGRLADEFLMNDGTPFTSVPGYDKKTFTEIFANRDPRLAETIMPPGFTTTPTNSPYVTRPSFGGYLQVKFYPRDPALRGGYDLNYTDLPIFRYAEVLLINAEAKAESGTLAQTDLNATVNKLRSRVGMPALDMAAANAAPDAYLAAAYPLVTGSNKGVILEIRRERRVELACEGFRLDDLYRWKSGALLAQKPVGIYVPALGALDVTGDGVADIAILQSKTDESPIAGLPASVKDKLTKYYISDGDFILSNGTSGQIMFTKDNTSPRSFIEPKYYYFPIPLEQTVLNKNLTQPTGWQ</sequence>
<dbReference type="SUPFAM" id="SSF48452">
    <property type="entry name" value="TPR-like"/>
    <property type="match status" value="1"/>
</dbReference>
<dbReference type="InterPro" id="IPR033985">
    <property type="entry name" value="SusD-like_N"/>
</dbReference>
<feature type="domain" description="SusD-like N-terminal" evidence="7">
    <location>
        <begin position="22"/>
        <end position="211"/>
    </location>
</feature>
<dbReference type="Pfam" id="PF14322">
    <property type="entry name" value="SusD-like_3"/>
    <property type="match status" value="1"/>
</dbReference>
<gene>
    <name evidence="8" type="ORF">LQ567_07670</name>
</gene>
<feature type="domain" description="RagB/SusD" evidence="6">
    <location>
        <begin position="301"/>
        <end position="596"/>
    </location>
</feature>
<dbReference type="RefSeq" id="WP_231003798.1">
    <property type="nucleotide sequence ID" value="NZ_JAJNEC010000004.1"/>
</dbReference>
<comment type="caution">
    <text evidence="8">The sequence shown here is derived from an EMBL/GenBank/DDBJ whole genome shotgun (WGS) entry which is preliminary data.</text>
</comment>
<evidence type="ECO:0000256" key="3">
    <source>
        <dbReference type="ARBA" id="ARBA00022729"/>
    </source>
</evidence>
<keyword evidence="9" id="KW-1185">Reference proteome</keyword>
<protein>
    <submittedName>
        <fullName evidence="8">RagB/SusD family nutrient uptake outer membrane protein</fullName>
    </submittedName>
</protein>
<dbReference type="InterPro" id="IPR012944">
    <property type="entry name" value="SusD_RagB_dom"/>
</dbReference>
<comment type="similarity">
    <text evidence="2">Belongs to the SusD family.</text>
</comment>
<proteinExistence type="inferred from homology"/>
<dbReference type="Pfam" id="PF07980">
    <property type="entry name" value="SusD_RagB"/>
    <property type="match status" value="1"/>
</dbReference>
<dbReference type="PROSITE" id="PS51257">
    <property type="entry name" value="PROKAR_LIPOPROTEIN"/>
    <property type="match status" value="1"/>
</dbReference>
<evidence type="ECO:0000256" key="5">
    <source>
        <dbReference type="ARBA" id="ARBA00023237"/>
    </source>
</evidence>
<organism evidence="8 9">
    <name type="scientific">Niabella pedocola</name>
    <dbReference type="NCBI Taxonomy" id="1752077"/>
    <lineage>
        <taxon>Bacteria</taxon>
        <taxon>Pseudomonadati</taxon>
        <taxon>Bacteroidota</taxon>
        <taxon>Chitinophagia</taxon>
        <taxon>Chitinophagales</taxon>
        <taxon>Chitinophagaceae</taxon>
        <taxon>Niabella</taxon>
    </lineage>
</organism>
<dbReference type="Gene3D" id="1.25.40.390">
    <property type="match status" value="1"/>
</dbReference>
<evidence type="ECO:0000256" key="4">
    <source>
        <dbReference type="ARBA" id="ARBA00023136"/>
    </source>
</evidence>
<evidence type="ECO:0000313" key="8">
    <source>
        <dbReference type="EMBL" id="MCD2422633.1"/>
    </source>
</evidence>
<evidence type="ECO:0000256" key="2">
    <source>
        <dbReference type="ARBA" id="ARBA00006275"/>
    </source>
</evidence>
<evidence type="ECO:0000259" key="7">
    <source>
        <dbReference type="Pfam" id="PF14322"/>
    </source>
</evidence>
<keyword evidence="5" id="KW-0998">Cell outer membrane</keyword>
<evidence type="ECO:0000256" key="1">
    <source>
        <dbReference type="ARBA" id="ARBA00004442"/>
    </source>
</evidence>
<reference evidence="8 9" key="1">
    <citation type="submission" date="2021-11" db="EMBL/GenBank/DDBJ databases">
        <title>Genomic of Niabella pedocola.</title>
        <authorList>
            <person name="Wu T."/>
        </authorList>
    </citation>
    <scope>NUCLEOTIDE SEQUENCE [LARGE SCALE GENOMIC DNA]</scope>
    <source>
        <strain evidence="8 9">JCM 31011</strain>
    </source>
</reference>
<keyword evidence="3" id="KW-0732">Signal</keyword>
<dbReference type="Proteomes" id="UP001199816">
    <property type="component" value="Unassembled WGS sequence"/>
</dbReference>
<keyword evidence="4" id="KW-0472">Membrane</keyword>
<evidence type="ECO:0000259" key="6">
    <source>
        <dbReference type="Pfam" id="PF07980"/>
    </source>
</evidence>
<comment type="subcellular location">
    <subcellularLocation>
        <location evidence="1">Cell outer membrane</location>
    </subcellularLocation>
</comment>
<name>A0ABS8PQS5_9BACT</name>
<dbReference type="InterPro" id="IPR011990">
    <property type="entry name" value="TPR-like_helical_dom_sf"/>
</dbReference>